<dbReference type="PATRIC" id="fig|1160705.3.peg.7562"/>
<gene>
    <name evidence="2" type="ORF">STVIR_7651</name>
</gene>
<protein>
    <submittedName>
        <fullName evidence="2">Uncharacterized protein</fullName>
    </submittedName>
</protein>
<reference evidence="2 3" key="1">
    <citation type="journal article" date="2013" name="Genome Announc.">
        <title>Draft Genome Sequence of Streptomyces viridochromogenes Strain Tu57, Producer of Avilamycin.</title>
        <authorList>
            <person name="Gruning B.A."/>
            <person name="Erxleben A."/>
            <person name="Hahnlein A."/>
            <person name="Gunther S."/>
        </authorList>
    </citation>
    <scope>NUCLEOTIDE SEQUENCE [LARGE SCALE GENOMIC DNA]</scope>
    <source>
        <strain evidence="2 3">Tue57</strain>
    </source>
</reference>
<dbReference type="Proteomes" id="UP000011205">
    <property type="component" value="Unassembled WGS sequence"/>
</dbReference>
<evidence type="ECO:0000313" key="2">
    <source>
        <dbReference type="EMBL" id="ELS51350.1"/>
    </source>
</evidence>
<dbReference type="AlphaFoldDB" id="L8P4E4"/>
<evidence type="ECO:0000256" key="1">
    <source>
        <dbReference type="SAM" id="MobiDB-lite"/>
    </source>
</evidence>
<feature type="compositionally biased region" description="Polar residues" evidence="1">
    <location>
        <begin position="20"/>
        <end position="36"/>
    </location>
</feature>
<accession>L8P4E4</accession>
<organism evidence="2 3">
    <name type="scientific">Streptomyces viridochromogenes Tue57</name>
    <dbReference type="NCBI Taxonomy" id="1160705"/>
    <lineage>
        <taxon>Bacteria</taxon>
        <taxon>Bacillati</taxon>
        <taxon>Actinomycetota</taxon>
        <taxon>Actinomycetes</taxon>
        <taxon>Kitasatosporales</taxon>
        <taxon>Streptomycetaceae</taxon>
        <taxon>Streptomyces</taxon>
    </lineage>
</organism>
<evidence type="ECO:0000313" key="3">
    <source>
        <dbReference type="Proteomes" id="UP000011205"/>
    </source>
</evidence>
<sequence>MVQVQIGRLEVTAGPAPSGGTRQRTPSTGRPGTTLSLAEYLARGRE</sequence>
<proteinExistence type="predicted"/>
<comment type="caution">
    <text evidence="2">The sequence shown here is derived from an EMBL/GenBank/DDBJ whole genome shotgun (WGS) entry which is preliminary data.</text>
</comment>
<name>L8P4E4_STRVR</name>
<feature type="region of interest" description="Disordered" evidence="1">
    <location>
        <begin position="1"/>
        <end position="46"/>
    </location>
</feature>
<dbReference type="EMBL" id="AMLP01000234">
    <property type="protein sequence ID" value="ELS51350.1"/>
    <property type="molecule type" value="Genomic_DNA"/>
</dbReference>